<sequence length="412" mass="44269">MKVSSLRTWSRVTWPALAALAAAFTLTGPASADAPASADPKLGNQQKTAAAQLAKDYGVSSQEAQRRIERQDRLADLATDVRKALGSRFGGAWIDHDNGGRLTVAVTQKATASKVRATAAKAGASETRTIVVRHSQRELTQMSDTLARQITKANKGAANGLQAAVVTQDNALRLDLPKGKKLTAKQHKVVEWAKQKFGSSLRVDTYEHASKPVYCGGQYSCDPPLRSGVAIYGSNIRCTSAFSVYDSYAYYMLTAGHCAEGSSYWQMPTYSYGYQRVGGVVDYTFGYYGDSAIVRVDNASFWQPRGWVYPSTSIRNWGYDYVGQYVCKQGSTTGYTCGRITQTNATVYYPNRTLTGMTWSTACVAAGDSGSGVYYGSTAYGILSGGPSSGCGMIHEPVSRALSQMGVTLLSG</sequence>
<accession>A0ACC4WHA4</accession>
<keyword evidence="1" id="KW-0378">Hydrolase</keyword>
<keyword evidence="1" id="KW-0645">Protease</keyword>
<evidence type="ECO:0000313" key="1">
    <source>
        <dbReference type="EMBL" id="KNE83867.1"/>
    </source>
</evidence>
<protein>
    <submittedName>
        <fullName evidence="1">Protease</fullName>
    </submittedName>
</protein>
<comment type="caution">
    <text evidence="1">The sequence shown here is derived from an EMBL/GenBank/DDBJ whole genome shotgun (WGS) entry which is preliminary data.</text>
</comment>
<reference evidence="1" key="1">
    <citation type="submission" date="2015-07" db="EMBL/GenBank/DDBJ databases">
        <title>Draft genome sequence of Streptomyces fradiae, a resistant strain to nitron-oligomycin.</title>
        <authorList>
            <person name="Vatlin A.A."/>
            <person name="Bekker O.B."/>
            <person name="Danilenko V.N."/>
        </authorList>
    </citation>
    <scope>NUCLEOTIDE SEQUENCE</scope>
    <source>
        <strain evidence="1">Olg1-1</strain>
    </source>
</reference>
<proteinExistence type="predicted"/>
<dbReference type="Proteomes" id="UP000037185">
    <property type="component" value="Unassembled WGS sequence"/>
</dbReference>
<gene>
    <name evidence="1" type="ORF">ADZ36_02730</name>
</gene>
<evidence type="ECO:0000313" key="2">
    <source>
        <dbReference type="Proteomes" id="UP000037185"/>
    </source>
</evidence>
<organism evidence="1 2">
    <name type="scientific">Streptomyces fradiae</name>
    <name type="common">Streptomyces roseoflavus</name>
    <dbReference type="NCBI Taxonomy" id="1906"/>
    <lineage>
        <taxon>Bacteria</taxon>
        <taxon>Bacillati</taxon>
        <taxon>Actinomycetota</taxon>
        <taxon>Actinomycetes</taxon>
        <taxon>Kitasatosporales</taxon>
        <taxon>Streptomycetaceae</taxon>
        <taxon>Streptomyces</taxon>
    </lineage>
</organism>
<dbReference type="EMBL" id="LGSP01000003">
    <property type="protein sequence ID" value="KNE83867.1"/>
    <property type="molecule type" value="Genomic_DNA"/>
</dbReference>
<name>A0ACC4WHA4_STRFR</name>
<keyword evidence="2" id="KW-1185">Reference proteome</keyword>